<evidence type="ECO:0000256" key="11">
    <source>
        <dbReference type="PROSITE-ProRule" id="PRU00121"/>
    </source>
</evidence>
<keyword evidence="5 12" id="KW-0547">Nucleotide-binding</keyword>
<evidence type="ECO:0000256" key="1">
    <source>
        <dbReference type="ARBA" id="ARBA00004479"/>
    </source>
</evidence>
<protein>
    <recommendedName>
        <fullName evidence="13">Tyrosine-protein kinase receptor</fullName>
        <ecNumber evidence="13">2.7.10.1</ecNumber>
    </recommendedName>
</protein>
<dbReference type="PROSITE" id="PS00109">
    <property type="entry name" value="PROTEIN_KINASE_TYR"/>
    <property type="match status" value="1"/>
</dbReference>
<comment type="catalytic activity">
    <reaction evidence="10 13">
        <text>L-tyrosyl-[protein] + ATP = O-phospho-L-tyrosyl-[protein] + ADP + H(+)</text>
        <dbReference type="Rhea" id="RHEA:10596"/>
        <dbReference type="Rhea" id="RHEA-COMP:10136"/>
        <dbReference type="Rhea" id="RHEA-COMP:20101"/>
        <dbReference type="ChEBI" id="CHEBI:15378"/>
        <dbReference type="ChEBI" id="CHEBI:30616"/>
        <dbReference type="ChEBI" id="CHEBI:46858"/>
        <dbReference type="ChEBI" id="CHEBI:61978"/>
        <dbReference type="ChEBI" id="CHEBI:456216"/>
        <dbReference type="EC" id="2.7.10.1"/>
    </reaction>
</comment>
<dbReference type="SMART" id="SM00220">
    <property type="entry name" value="S_TKc"/>
    <property type="match status" value="1"/>
</dbReference>
<dbReference type="PRINTS" id="PR00109">
    <property type="entry name" value="TYRKINASE"/>
</dbReference>
<dbReference type="EC" id="2.7.10.1" evidence="13"/>
<dbReference type="InterPro" id="IPR018056">
    <property type="entry name" value="Kringle_CS"/>
</dbReference>
<dbReference type="SUPFAM" id="SSF56112">
    <property type="entry name" value="Protein kinase-like (PK-like)"/>
    <property type="match status" value="1"/>
</dbReference>
<sequence>MRNTYLFYNFYMFLLILVLNICNAVTTSEFYETSGAEKFTKNSLNDEIAVGICQIYNGTTCKKYLYDQSVFVPPNLSLNELEERLKAAYGVIKESKDMSPNCRIYALPSLCFSTLPLCRTPERTNLLYFANRAAHKEKKSKKNLTLDIRTNSENQISNSRVKRFLEKTTKERKLVLKRKSSITYDDVFNVDVFSQYPPTRESENLRRICRDECELLENELCQKEYAIAKRHPVIGEKLPLEECSRLPQHSDCSSMGITIDLDPTQSCYWEDGAGYRGTMAQSQTGKICLRWSWLMKEISDYPELAGQNYCRNPGSVEDKPWCFVGDKSFEKIIEPCNIPKCSDSIWMYIFTTLGALLSFLFMFIFLKLLKQKKNNGMTNIQNINTPNADKNIYGNSQVNTSLEMSRIDASNNIDQSCVFTQNMERSSLLRVPHYTLDDVEFVEELGEGAFGKVYKGQLVPTGGDKTFVAVKALKENASYKTQQDFRREIELISDLKHENIVCILGVVLNKEPFCMLFEYMSNGDLHEFLIANSPNENKFLTQLEFLKIALQISEGMEYLSNHHYVHRDLAARNCLVGDDLMVKISDFGLSRDIYSSDYYRVQSKSLLPVRWMPSESILYGKFTTESDVWSFGVVLWEIYSYGMQPYFGHNNQEVINLVRSRQLLNCPESCPTAVYSLMIECWHEQSVRRPSFAEITHRLKVWYQGQQKLAHTTTNNI</sequence>
<comment type="similarity">
    <text evidence="13">Belongs to the protein kinase superfamily. Tyr protein kinase family. Insulin receptor subfamily.</text>
</comment>
<feature type="domain" description="FZ" evidence="17">
    <location>
        <begin position="48"/>
        <end position="255"/>
    </location>
</feature>
<dbReference type="FunFam" id="2.40.20.10:FF:000021">
    <property type="entry name" value="Tyrosine-protein kinase receptor"/>
    <property type="match status" value="1"/>
</dbReference>
<keyword evidence="8" id="KW-0829">Tyrosine-protein kinase</keyword>
<evidence type="ECO:0000256" key="13">
    <source>
        <dbReference type="RuleBase" id="RU000312"/>
    </source>
</evidence>
<dbReference type="PANTHER" id="PTHR24416">
    <property type="entry name" value="TYROSINE-PROTEIN KINASE RECEPTOR"/>
    <property type="match status" value="1"/>
</dbReference>
<dbReference type="CDD" id="cd07459">
    <property type="entry name" value="CRD_TK_ROR_like"/>
    <property type="match status" value="1"/>
</dbReference>
<keyword evidence="13" id="KW-0675">Receptor</keyword>
<dbReference type="InterPro" id="IPR017441">
    <property type="entry name" value="Protein_kinase_ATP_BS"/>
</dbReference>
<dbReference type="PROSITE" id="PS00239">
    <property type="entry name" value="RECEPTOR_TYR_KIN_II"/>
    <property type="match status" value="1"/>
</dbReference>
<dbReference type="PROSITE" id="PS00107">
    <property type="entry name" value="PROTEIN_KINASE_ATP"/>
    <property type="match status" value="1"/>
</dbReference>
<evidence type="ECO:0000256" key="15">
    <source>
        <dbReference type="SAM" id="SignalP"/>
    </source>
</evidence>
<dbReference type="PROSITE" id="PS50011">
    <property type="entry name" value="PROTEIN_KINASE_DOM"/>
    <property type="match status" value="1"/>
</dbReference>
<evidence type="ECO:0000259" key="18">
    <source>
        <dbReference type="PROSITE" id="PS50070"/>
    </source>
</evidence>
<dbReference type="Gene3D" id="2.40.20.10">
    <property type="entry name" value="Plasminogen Kringle 4"/>
    <property type="match status" value="1"/>
</dbReference>
<dbReference type="InterPro" id="IPR041775">
    <property type="entry name" value="Ror-like_CRD"/>
</dbReference>
<evidence type="ECO:0000256" key="12">
    <source>
        <dbReference type="PROSITE-ProRule" id="PRU10141"/>
    </source>
</evidence>
<evidence type="ECO:0000256" key="4">
    <source>
        <dbReference type="ARBA" id="ARBA00022679"/>
    </source>
</evidence>
<keyword evidence="4" id="KW-0808">Transferase</keyword>
<dbReference type="CDD" id="cd00108">
    <property type="entry name" value="KR"/>
    <property type="match status" value="1"/>
</dbReference>
<dbReference type="SMART" id="SM00130">
    <property type="entry name" value="KR"/>
    <property type="match status" value="1"/>
</dbReference>
<dbReference type="STRING" id="7395.A0A1A9VR70"/>
<dbReference type="Gene3D" id="1.10.510.10">
    <property type="entry name" value="Transferase(Phosphotransferase) domain 1"/>
    <property type="match status" value="1"/>
</dbReference>
<evidence type="ECO:0000256" key="5">
    <source>
        <dbReference type="ARBA" id="ARBA00022741"/>
    </source>
</evidence>
<dbReference type="InterPro" id="IPR000001">
    <property type="entry name" value="Kringle"/>
</dbReference>
<evidence type="ECO:0000256" key="3">
    <source>
        <dbReference type="ARBA" id="ARBA00022572"/>
    </source>
</evidence>
<dbReference type="SMART" id="SM00219">
    <property type="entry name" value="TyrKc"/>
    <property type="match status" value="1"/>
</dbReference>
<dbReference type="PROSITE" id="PS00021">
    <property type="entry name" value="KRINGLE_1"/>
    <property type="match status" value="1"/>
</dbReference>
<keyword evidence="13 14" id="KW-0812">Transmembrane</keyword>
<dbReference type="Pfam" id="PF07714">
    <property type="entry name" value="PK_Tyr_Ser-Thr"/>
    <property type="match status" value="1"/>
</dbReference>
<evidence type="ECO:0000256" key="9">
    <source>
        <dbReference type="ARBA" id="ARBA00023157"/>
    </source>
</evidence>
<comment type="caution">
    <text evidence="11">Lacks conserved residue(s) required for the propagation of feature annotation.</text>
</comment>
<evidence type="ECO:0000256" key="2">
    <source>
        <dbReference type="ARBA" id="ARBA00022553"/>
    </source>
</evidence>
<dbReference type="PANTHER" id="PTHR24416:SF611">
    <property type="entry name" value="TYROSINE-PROTEIN KINASE TRANSMEMBRANE RECEPTOR ROR"/>
    <property type="match status" value="1"/>
</dbReference>
<dbReference type="GO" id="GO:0043235">
    <property type="term" value="C:receptor complex"/>
    <property type="evidence" value="ECO:0007669"/>
    <property type="project" value="TreeGrafter"/>
</dbReference>
<organism evidence="19 20">
    <name type="scientific">Glossina austeni</name>
    <name type="common">Savannah tsetse fly</name>
    <dbReference type="NCBI Taxonomy" id="7395"/>
    <lineage>
        <taxon>Eukaryota</taxon>
        <taxon>Metazoa</taxon>
        <taxon>Ecdysozoa</taxon>
        <taxon>Arthropoda</taxon>
        <taxon>Hexapoda</taxon>
        <taxon>Insecta</taxon>
        <taxon>Pterygota</taxon>
        <taxon>Neoptera</taxon>
        <taxon>Endopterygota</taxon>
        <taxon>Diptera</taxon>
        <taxon>Brachycera</taxon>
        <taxon>Muscomorpha</taxon>
        <taxon>Hippoboscoidea</taxon>
        <taxon>Glossinidae</taxon>
        <taxon>Glossina</taxon>
    </lineage>
</organism>
<feature type="chain" id="PRO_5008399630" description="Tyrosine-protein kinase receptor" evidence="15">
    <location>
        <begin position="25"/>
        <end position="717"/>
    </location>
</feature>
<keyword evidence="20" id="KW-1185">Reference proteome</keyword>
<evidence type="ECO:0000259" key="17">
    <source>
        <dbReference type="PROSITE" id="PS50038"/>
    </source>
</evidence>
<dbReference type="InterPro" id="IPR020635">
    <property type="entry name" value="Tyr_kinase_cat_dom"/>
</dbReference>
<dbReference type="InterPro" id="IPR002011">
    <property type="entry name" value="Tyr_kinase_rcpt_2_CS"/>
</dbReference>
<comment type="subcellular location">
    <subcellularLocation>
        <location evidence="1">Membrane</location>
        <topology evidence="1">Single-pass type I membrane protein</topology>
    </subcellularLocation>
</comment>
<accession>A0A1A9VR70</accession>
<dbReference type="InterPro" id="IPR013806">
    <property type="entry name" value="Kringle-like"/>
</dbReference>
<evidence type="ECO:0000256" key="6">
    <source>
        <dbReference type="ARBA" id="ARBA00022777"/>
    </source>
</evidence>
<dbReference type="PRINTS" id="PR00018">
    <property type="entry name" value="KRINGLE"/>
</dbReference>
<name>A0A1A9VR70_GLOAU</name>
<dbReference type="EnsemblMetazoa" id="GAUT044943-RA">
    <property type="protein sequence ID" value="GAUT044943-PA"/>
    <property type="gene ID" value="GAUT044943"/>
</dbReference>
<dbReference type="AlphaFoldDB" id="A0A1A9VR70"/>
<keyword evidence="3 11" id="KW-0420">Kringle</keyword>
<dbReference type="InterPro" id="IPR008266">
    <property type="entry name" value="Tyr_kinase_AS"/>
</dbReference>
<dbReference type="InterPro" id="IPR050122">
    <property type="entry name" value="RTK"/>
</dbReference>
<dbReference type="VEuPathDB" id="VectorBase:GAUT044943"/>
<keyword evidence="9" id="KW-1015">Disulfide bond</keyword>
<dbReference type="PROSITE" id="PS50038">
    <property type="entry name" value="FZ"/>
    <property type="match status" value="1"/>
</dbReference>
<feature type="domain" description="Protein kinase" evidence="16">
    <location>
        <begin position="439"/>
        <end position="703"/>
    </location>
</feature>
<dbReference type="Proteomes" id="UP000078200">
    <property type="component" value="Unassembled WGS sequence"/>
</dbReference>
<feature type="domain" description="Kringle" evidence="18">
    <location>
        <begin position="266"/>
        <end position="341"/>
    </location>
</feature>
<dbReference type="InterPro" id="IPR038178">
    <property type="entry name" value="Kringle_sf"/>
</dbReference>
<keyword evidence="7 12" id="KW-0067">ATP-binding</keyword>
<proteinExistence type="inferred from homology"/>
<keyword evidence="15" id="KW-0732">Signal</keyword>
<evidence type="ECO:0000313" key="19">
    <source>
        <dbReference type="EnsemblMetazoa" id="GAUT044943-PA"/>
    </source>
</evidence>
<dbReference type="InterPro" id="IPR036790">
    <property type="entry name" value="Frizzled_dom_sf"/>
</dbReference>
<dbReference type="PROSITE" id="PS50070">
    <property type="entry name" value="KRINGLE_2"/>
    <property type="match status" value="1"/>
</dbReference>
<dbReference type="Gene3D" id="1.10.2000.10">
    <property type="entry name" value="Frizzled cysteine-rich domain"/>
    <property type="match status" value="2"/>
</dbReference>
<dbReference type="GO" id="GO:0017147">
    <property type="term" value="F:Wnt-protein binding"/>
    <property type="evidence" value="ECO:0007669"/>
    <property type="project" value="TreeGrafter"/>
</dbReference>
<dbReference type="InterPro" id="IPR000719">
    <property type="entry name" value="Prot_kinase_dom"/>
</dbReference>
<dbReference type="InterPro" id="IPR011009">
    <property type="entry name" value="Kinase-like_dom_sf"/>
</dbReference>
<dbReference type="GO" id="GO:0004714">
    <property type="term" value="F:transmembrane receptor protein tyrosine kinase activity"/>
    <property type="evidence" value="ECO:0007669"/>
    <property type="project" value="UniProtKB-EC"/>
</dbReference>
<reference evidence="19" key="1">
    <citation type="submission" date="2020-05" db="UniProtKB">
        <authorList>
            <consortium name="EnsemblMetazoa"/>
        </authorList>
    </citation>
    <scope>IDENTIFICATION</scope>
    <source>
        <strain evidence="19">TTRI</strain>
    </source>
</reference>
<evidence type="ECO:0000256" key="14">
    <source>
        <dbReference type="SAM" id="Phobius"/>
    </source>
</evidence>
<dbReference type="SUPFAM" id="SSF57440">
    <property type="entry name" value="Kringle-like"/>
    <property type="match status" value="1"/>
</dbReference>
<keyword evidence="2 13" id="KW-0597">Phosphoprotein</keyword>
<dbReference type="GO" id="GO:0007169">
    <property type="term" value="P:cell surface receptor protein tyrosine kinase signaling pathway"/>
    <property type="evidence" value="ECO:0007669"/>
    <property type="project" value="InterPro"/>
</dbReference>
<dbReference type="Gene3D" id="3.30.200.20">
    <property type="entry name" value="Phosphorylase Kinase, domain 1"/>
    <property type="match status" value="1"/>
</dbReference>
<dbReference type="InterPro" id="IPR020067">
    <property type="entry name" value="Frizzled_dom"/>
</dbReference>
<evidence type="ECO:0000256" key="10">
    <source>
        <dbReference type="ARBA" id="ARBA00051243"/>
    </source>
</evidence>
<keyword evidence="6" id="KW-0418">Kinase</keyword>
<dbReference type="GO" id="GO:0005524">
    <property type="term" value="F:ATP binding"/>
    <property type="evidence" value="ECO:0007669"/>
    <property type="project" value="UniProtKB-UniRule"/>
</dbReference>
<dbReference type="FunFam" id="3.30.200.20:FF:000539">
    <property type="entry name" value="Tyrosine-protein kinase receptor"/>
    <property type="match status" value="1"/>
</dbReference>
<dbReference type="CDD" id="cd05048">
    <property type="entry name" value="PTKc_Ror"/>
    <property type="match status" value="1"/>
</dbReference>
<dbReference type="Pfam" id="PF00051">
    <property type="entry name" value="Kringle"/>
    <property type="match status" value="1"/>
</dbReference>
<feature type="transmembrane region" description="Helical" evidence="14">
    <location>
        <begin position="345"/>
        <end position="369"/>
    </location>
</feature>
<evidence type="ECO:0000256" key="7">
    <source>
        <dbReference type="ARBA" id="ARBA00022840"/>
    </source>
</evidence>
<feature type="signal peptide" evidence="15">
    <location>
        <begin position="1"/>
        <end position="24"/>
    </location>
</feature>
<keyword evidence="14" id="KW-1133">Transmembrane helix</keyword>
<dbReference type="FunFam" id="1.10.510.10:FF:000554">
    <property type="entry name" value="Predicted protein"/>
    <property type="match status" value="1"/>
</dbReference>
<evidence type="ECO:0000259" key="16">
    <source>
        <dbReference type="PROSITE" id="PS50011"/>
    </source>
</evidence>
<keyword evidence="14" id="KW-0472">Membrane</keyword>
<dbReference type="InterPro" id="IPR001245">
    <property type="entry name" value="Ser-Thr/Tyr_kinase_cat_dom"/>
</dbReference>
<dbReference type="GO" id="GO:0005886">
    <property type="term" value="C:plasma membrane"/>
    <property type="evidence" value="ECO:0007669"/>
    <property type="project" value="TreeGrafter"/>
</dbReference>
<evidence type="ECO:0000313" key="20">
    <source>
        <dbReference type="Proteomes" id="UP000078200"/>
    </source>
</evidence>
<evidence type="ECO:0000256" key="8">
    <source>
        <dbReference type="ARBA" id="ARBA00023137"/>
    </source>
</evidence>
<feature type="binding site" evidence="12">
    <location>
        <position position="471"/>
    </location>
    <ligand>
        <name>ATP</name>
        <dbReference type="ChEBI" id="CHEBI:30616"/>
    </ligand>
</feature>